<dbReference type="GO" id="GO:0006098">
    <property type="term" value="P:pentose-phosphate shunt"/>
    <property type="evidence" value="ECO:0007669"/>
    <property type="project" value="UniProtKB-UniPathway"/>
</dbReference>
<dbReference type="InterPro" id="IPR039104">
    <property type="entry name" value="6PGL"/>
</dbReference>
<comment type="pathway">
    <text evidence="3 7">Carbohydrate degradation; pentose phosphate pathway; D-ribulose 5-phosphate from D-glucose 6-phosphate (oxidative stage): step 2/3.</text>
</comment>
<gene>
    <name evidence="7" type="primary">pgl</name>
    <name evidence="9" type="ORF">AWN68_16725</name>
</gene>
<dbReference type="Gene3D" id="3.40.50.1360">
    <property type="match status" value="1"/>
</dbReference>
<dbReference type="RefSeq" id="WP_068413585.1">
    <property type="nucleotide sequence ID" value="NZ_LRDB01000007.1"/>
</dbReference>
<proteinExistence type="inferred from homology"/>
<dbReference type="GO" id="GO:0017057">
    <property type="term" value="F:6-phosphogluconolactonase activity"/>
    <property type="evidence" value="ECO:0007669"/>
    <property type="project" value="UniProtKB-UniRule"/>
</dbReference>
<dbReference type="InterPro" id="IPR005900">
    <property type="entry name" value="6-phosphogluconolactonase_DevB"/>
</dbReference>
<dbReference type="Pfam" id="PF01182">
    <property type="entry name" value="Glucosamine_iso"/>
    <property type="match status" value="1"/>
</dbReference>
<comment type="similarity">
    <text evidence="4 7">Belongs to the glucosamine/galactosamine-6-phosphate isomerase family. 6-phosphogluconolactonase subfamily.</text>
</comment>
<accession>A0A150XPX6</accession>
<protein>
    <recommendedName>
        <fullName evidence="6 7">6-phosphogluconolactonase</fullName>
        <shortName evidence="7">6PGL</shortName>
        <ecNumber evidence="5 7">3.1.1.31</ecNumber>
    </recommendedName>
</protein>
<dbReference type="EC" id="3.1.1.31" evidence="5 7"/>
<reference evidence="9 10" key="1">
    <citation type="submission" date="2016-01" db="EMBL/GenBank/DDBJ databases">
        <title>Genome sequencing of Roseivirga echinicomitans KMM 6058.</title>
        <authorList>
            <person name="Selvaratnam C."/>
            <person name="Thevarajoo S."/>
            <person name="Goh K.M."/>
            <person name="Ee R."/>
            <person name="Chan K.-G."/>
            <person name="Chong C.S."/>
        </authorList>
    </citation>
    <scope>NUCLEOTIDE SEQUENCE [LARGE SCALE GENOMIC DNA]</scope>
    <source>
        <strain evidence="9 10">KMM 6058</strain>
    </source>
</reference>
<keyword evidence="7" id="KW-0378">Hydrolase</keyword>
<dbReference type="AlphaFoldDB" id="A0A150XPX6"/>
<dbReference type="InterPro" id="IPR006148">
    <property type="entry name" value="Glc/Gal-6P_isomerase"/>
</dbReference>
<dbReference type="Proteomes" id="UP000075615">
    <property type="component" value="Unassembled WGS sequence"/>
</dbReference>
<comment type="function">
    <text evidence="2 7">Hydrolysis of 6-phosphogluconolactone to 6-phosphogluconate.</text>
</comment>
<name>A0A150XPX6_9BACT</name>
<dbReference type="NCBIfam" id="TIGR01198">
    <property type="entry name" value="pgl"/>
    <property type="match status" value="1"/>
</dbReference>
<evidence type="ECO:0000256" key="1">
    <source>
        <dbReference type="ARBA" id="ARBA00000832"/>
    </source>
</evidence>
<evidence type="ECO:0000256" key="2">
    <source>
        <dbReference type="ARBA" id="ARBA00002681"/>
    </source>
</evidence>
<dbReference type="OrthoDB" id="9810967at2"/>
<dbReference type="STRING" id="296218.AWN68_16725"/>
<dbReference type="CDD" id="cd01400">
    <property type="entry name" value="6PGL"/>
    <property type="match status" value="1"/>
</dbReference>
<comment type="caution">
    <text evidence="9">The sequence shown here is derived from an EMBL/GenBank/DDBJ whole genome shotgun (WGS) entry which is preliminary data.</text>
</comment>
<dbReference type="PANTHER" id="PTHR11054">
    <property type="entry name" value="6-PHOSPHOGLUCONOLACTONASE"/>
    <property type="match status" value="1"/>
</dbReference>
<comment type="catalytic activity">
    <reaction evidence="1 7">
        <text>6-phospho-D-glucono-1,5-lactone + H2O = 6-phospho-D-gluconate + H(+)</text>
        <dbReference type="Rhea" id="RHEA:12556"/>
        <dbReference type="ChEBI" id="CHEBI:15377"/>
        <dbReference type="ChEBI" id="CHEBI:15378"/>
        <dbReference type="ChEBI" id="CHEBI:57955"/>
        <dbReference type="ChEBI" id="CHEBI:58759"/>
        <dbReference type="EC" id="3.1.1.31"/>
    </reaction>
</comment>
<evidence type="ECO:0000256" key="7">
    <source>
        <dbReference type="RuleBase" id="RU365095"/>
    </source>
</evidence>
<dbReference type="SUPFAM" id="SSF100950">
    <property type="entry name" value="NagB/RpiA/CoA transferase-like"/>
    <property type="match status" value="1"/>
</dbReference>
<evidence type="ECO:0000259" key="8">
    <source>
        <dbReference type="Pfam" id="PF01182"/>
    </source>
</evidence>
<dbReference type="PANTHER" id="PTHR11054:SF0">
    <property type="entry name" value="6-PHOSPHOGLUCONOLACTONASE"/>
    <property type="match status" value="1"/>
</dbReference>
<dbReference type="GO" id="GO:0005975">
    <property type="term" value="P:carbohydrate metabolic process"/>
    <property type="evidence" value="ECO:0007669"/>
    <property type="project" value="UniProtKB-UniRule"/>
</dbReference>
<dbReference type="UniPathway" id="UPA00115">
    <property type="reaction ID" value="UER00409"/>
</dbReference>
<keyword evidence="10" id="KW-1185">Reference proteome</keyword>
<dbReference type="EMBL" id="LRDB01000007">
    <property type="protein sequence ID" value="KYG80751.1"/>
    <property type="molecule type" value="Genomic_DNA"/>
</dbReference>
<evidence type="ECO:0000256" key="4">
    <source>
        <dbReference type="ARBA" id="ARBA00010662"/>
    </source>
</evidence>
<organism evidence="9 10">
    <name type="scientific">Roseivirga echinicomitans</name>
    <dbReference type="NCBI Taxonomy" id="296218"/>
    <lineage>
        <taxon>Bacteria</taxon>
        <taxon>Pseudomonadati</taxon>
        <taxon>Bacteroidota</taxon>
        <taxon>Cytophagia</taxon>
        <taxon>Cytophagales</taxon>
        <taxon>Roseivirgaceae</taxon>
        <taxon>Roseivirga</taxon>
    </lineage>
</organism>
<evidence type="ECO:0000313" key="9">
    <source>
        <dbReference type="EMBL" id="KYG80751.1"/>
    </source>
</evidence>
<feature type="domain" description="Glucosamine/galactosamine-6-phosphate isomerase" evidence="8">
    <location>
        <begin position="10"/>
        <end position="225"/>
    </location>
</feature>
<evidence type="ECO:0000256" key="5">
    <source>
        <dbReference type="ARBA" id="ARBA00013198"/>
    </source>
</evidence>
<evidence type="ECO:0000313" key="10">
    <source>
        <dbReference type="Proteomes" id="UP000075615"/>
    </source>
</evidence>
<evidence type="ECO:0000256" key="3">
    <source>
        <dbReference type="ARBA" id="ARBA00004961"/>
    </source>
</evidence>
<evidence type="ECO:0000256" key="6">
    <source>
        <dbReference type="ARBA" id="ARBA00020337"/>
    </source>
</evidence>
<dbReference type="InterPro" id="IPR037171">
    <property type="entry name" value="NagB/RpiA_transferase-like"/>
</dbReference>
<sequence>MEISIFKNPETTAKAFADHLCKKQHDVNRLNIGLSGGSTPKLLFEILVQKYSDKIDWSKLHFYWGDERCVPPTSGESTYGMTHEYLFQHLEIPEENIHRVLGENNPDKEAIRYSRLITENLPSINGLPQFDLIMLGLGEDGHTASIFPHQMELLTSKQICSVAEHPTSGQKRITLTGSVINNAKEVCFLVVGEAKAEKVNEIINITGHCELYPASYIKPTHGELIRFLDKAAAGKLQL</sequence>